<evidence type="ECO:0000256" key="8">
    <source>
        <dbReference type="HAMAP-Rule" id="MF_00265"/>
    </source>
</evidence>
<dbReference type="InterPro" id="IPR002716">
    <property type="entry name" value="PIN_dom"/>
</dbReference>
<comment type="function">
    <text evidence="8">Toxic component of a toxin-antitoxin (TA) system. An RNase.</text>
</comment>
<dbReference type="InterPro" id="IPR029060">
    <property type="entry name" value="PIN-like_dom_sf"/>
</dbReference>
<evidence type="ECO:0000256" key="2">
    <source>
        <dbReference type="ARBA" id="ARBA00022649"/>
    </source>
</evidence>
<keyword evidence="5 8" id="KW-0378">Hydrolase</keyword>
<accession>A0ABQ1SEN7</accession>
<feature type="binding site" evidence="8">
    <location>
        <position position="97"/>
    </location>
    <ligand>
        <name>Mg(2+)</name>
        <dbReference type="ChEBI" id="CHEBI:18420"/>
    </ligand>
</feature>
<keyword evidence="2 8" id="KW-1277">Toxin-antitoxin system</keyword>
<dbReference type="HAMAP" id="MF_00265">
    <property type="entry name" value="VapC_Nob1"/>
    <property type="match status" value="1"/>
</dbReference>
<evidence type="ECO:0000256" key="7">
    <source>
        <dbReference type="ARBA" id="ARBA00038093"/>
    </source>
</evidence>
<comment type="caution">
    <text evidence="10">The sequence shown here is derived from an EMBL/GenBank/DDBJ whole genome shotgun (WGS) entry which is preliminary data.</text>
</comment>
<evidence type="ECO:0000256" key="1">
    <source>
        <dbReference type="ARBA" id="ARBA00001946"/>
    </source>
</evidence>
<reference evidence="11" key="1">
    <citation type="journal article" date="2019" name="Int. J. Syst. Evol. Microbiol.">
        <title>The Global Catalogue of Microorganisms (GCM) 10K type strain sequencing project: providing services to taxonomists for standard genome sequencing and annotation.</title>
        <authorList>
            <consortium name="The Broad Institute Genomics Platform"/>
            <consortium name="The Broad Institute Genome Sequencing Center for Infectious Disease"/>
            <person name="Wu L."/>
            <person name="Ma J."/>
        </authorList>
    </citation>
    <scope>NUCLEOTIDE SEQUENCE [LARGE SCALE GENOMIC DNA]</scope>
    <source>
        <strain evidence="11">CGMCC 1.12931</strain>
    </source>
</reference>
<evidence type="ECO:0000256" key="6">
    <source>
        <dbReference type="ARBA" id="ARBA00022842"/>
    </source>
</evidence>
<evidence type="ECO:0000256" key="3">
    <source>
        <dbReference type="ARBA" id="ARBA00022722"/>
    </source>
</evidence>
<dbReference type="Gene3D" id="3.40.50.1010">
    <property type="entry name" value="5'-nuclease"/>
    <property type="match status" value="1"/>
</dbReference>
<feature type="domain" description="PIN" evidence="9">
    <location>
        <begin position="4"/>
        <end position="123"/>
    </location>
</feature>
<comment type="similarity">
    <text evidence="7 8">Belongs to the PINc/VapC protein family.</text>
</comment>
<dbReference type="InterPro" id="IPR022907">
    <property type="entry name" value="VapC_family"/>
</dbReference>
<keyword evidence="11" id="KW-1185">Reference proteome</keyword>
<evidence type="ECO:0000256" key="5">
    <source>
        <dbReference type="ARBA" id="ARBA00022801"/>
    </source>
</evidence>
<evidence type="ECO:0000313" key="11">
    <source>
        <dbReference type="Proteomes" id="UP000599179"/>
    </source>
</evidence>
<dbReference type="RefSeq" id="WP_188457317.1">
    <property type="nucleotide sequence ID" value="NZ_BMGM01000001.1"/>
</dbReference>
<evidence type="ECO:0000313" key="10">
    <source>
        <dbReference type="EMBL" id="GGE25724.1"/>
    </source>
</evidence>
<dbReference type="Proteomes" id="UP000599179">
    <property type="component" value="Unassembled WGS sequence"/>
</dbReference>
<dbReference type="EC" id="3.1.-.-" evidence="8"/>
<sequence>MKKYLLDTNICIYFLKGQFELHRKIEQIGEQNFYLSEITIAELKYGAENSKQKEKNRKNNEEFLAKFKILPVFPALDIYAKEKAKLKTKGRIIDDFDLLIGATAIHNNLTLVTRNVKDFVRLDNIVIEDWTTD</sequence>
<evidence type="ECO:0000256" key="4">
    <source>
        <dbReference type="ARBA" id="ARBA00022723"/>
    </source>
</evidence>
<gene>
    <name evidence="8 10" type="primary">vapC</name>
    <name evidence="10" type="ORF">GCM10010832_03110</name>
</gene>
<keyword evidence="6 8" id="KW-0460">Magnesium</keyword>
<protein>
    <recommendedName>
        <fullName evidence="8">Ribonuclease VapC</fullName>
        <shortName evidence="8">RNase VapC</shortName>
        <ecNumber evidence="8">3.1.-.-</ecNumber>
    </recommendedName>
    <alternativeName>
        <fullName evidence="8">Toxin VapC</fullName>
    </alternativeName>
</protein>
<keyword evidence="4 8" id="KW-0479">Metal-binding</keyword>
<dbReference type="Pfam" id="PF01850">
    <property type="entry name" value="PIN"/>
    <property type="match status" value="1"/>
</dbReference>
<name>A0ABQ1SEN7_9FLAO</name>
<comment type="cofactor">
    <cofactor evidence="1 8">
        <name>Mg(2+)</name>
        <dbReference type="ChEBI" id="CHEBI:18420"/>
    </cofactor>
</comment>
<evidence type="ECO:0000259" key="9">
    <source>
        <dbReference type="Pfam" id="PF01850"/>
    </source>
</evidence>
<keyword evidence="8" id="KW-0800">Toxin</keyword>
<dbReference type="PANTHER" id="PTHR33653:SF1">
    <property type="entry name" value="RIBONUCLEASE VAPC2"/>
    <property type="match status" value="1"/>
</dbReference>
<organism evidence="10 11">
    <name type="scientific">Psychroflexus planctonicus</name>
    <dbReference type="NCBI Taxonomy" id="1526575"/>
    <lineage>
        <taxon>Bacteria</taxon>
        <taxon>Pseudomonadati</taxon>
        <taxon>Bacteroidota</taxon>
        <taxon>Flavobacteriia</taxon>
        <taxon>Flavobacteriales</taxon>
        <taxon>Flavobacteriaceae</taxon>
        <taxon>Psychroflexus</taxon>
    </lineage>
</organism>
<feature type="binding site" evidence="8">
    <location>
        <position position="7"/>
    </location>
    <ligand>
        <name>Mg(2+)</name>
        <dbReference type="ChEBI" id="CHEBI:18420"/>
    </ligand>
</feature>
<keyword evidence="3 8" id="KW-0540">Nuclease</keyword>
<dbReference type="CDD" id="cd18743">
    <property type="entry name" value="PIN_VapC4-5_FitB-like"/>
    <property type="match status" value="1"/>
</dbReference>
<dbReference type="InterPro" id="IPR050556">
    <property type="entry name" value="Type_II_TA_system_RNase"/>
</dbReference>
<proteinExistence type="inferred from homology"/>
<dbReference type="PANTHER" id="PTHR33653">
    <property type="entry name" value="RIBONUCLEASE VAPC2"/>
    <property type="match status" value="1"/>
</dbReference>
<dbReference type="EMBL" id="BMGM01000001">
    <property type="protein sequence ID" value="GGE25724.1"/>
    <property type="molecule type" value="Genomic_DNA"/>
</dbReference>
<dbReference type="SUPFAM" id="SSF88723">
    <property type="entry name" value="PIN domain-like"/>
    <property type="match status" value="1"/>
</dbReference>